<dbReference type="Gene3D" id="3.20.20.80">
    <property type="entry name" value="Glycosidases"/>
    <property type="match status" value="2"/>
</dbReference>
<dbReference type="Pfam" id="PF00232">
    <property type="entry name" value="Glyco_hydro_1"/>
    <property type="match status" value="1"/>
</dbReference>
<dbReference type="PANTHER" id="PTHR10353">
    <property type="entry name" value="GLYCOSYL HYDROLASE"/>
    <property type="match status" value="1"/>
</dbReference>
<evidence type="ECO:0000256" key="3">
    <source>
        <dbReference type="SAM" id="MobiDB-lite"/>
    </source>
</evidence>
<dbReference type="Proteomes" id="UP000326939">
    <property type="component" value="Chromosome 15"/>
</dbReference>
<protein>
    <recommendedName>
        <fullName evidence="6">Beta-glucosidase</fullName>
    </recommendedName>
</protein>
<proteinExistence type="inferred from homology"/>
<organism evidence="4 5">
    <name type="scientific">Salix brachista</name>
    <dbReference type="NCBI Taxonomy" id="2182728"/>
    <lineage>
        <taxon>Eukaryota</taxon>
        <taxon>Viridiplantae</taxon>
        <taxon>Streptophyta</taxon>
        <taxon>Embryophyta</taxon>
        <taxon>Tracheophyta</taxon>
        <taxon>Spermatophyta</taxon>
        <taxon>Magnoliopsida</taxon>
        <taxon>eudicotyledons</taxon>
        <taxon>Gunneridae</taxon>
        <taxon>Pentapetalae</taxon>
        <taxon>rosids</taxon>
        <taxon>fabids</taxon>
        <taxon>Malpighiales</taxon>
        <taxon>Salicaceae</taxon>
        <taxon>Saliceae</taxon>
        <taxon>Salix</taxon>
    </lineage>
</organism>
<feature type="compositionally biased region" description="Polar residues" evidence="3">
    <location>
        <begin position="342"/>
        <end position="351"/>
    </location>
</feature>
<dbReference type="EMBL" id="VDCV01000015">
    <property type="protein sequence ID" value="KAB5524615.1"/>
    <property type="molecule type" value="Genomic_DNA"/>
</dbReference>
<sequence>MHFLPLFSFSINIYTHPTHFLYSLLLTHHSFSVFKMRAQAALPFSILFLGITHCISHAAQLNGPSKQPETISFEAAGGLRQGFPKGFVFGTATSAYQVEGMADKDGRGPSIWDAFVKIPGIVANNATGEVSVDQYHRYKEDIDIMKKLNFDAYRFSISWSRIFPDGAGKVNWKGVAYYNRLIDYMIEKDFMNMEICRYEGKKYADMMADMQRKIESRAFASHQFASHQKRVEEKGYKGRRPDLKCSHCSNIGHSVDRCWELHPELKPKFPREGKGGYSTSKGGYKSSGYKANTVSNYSANGFTSSPIDLINDRQGELTMELLPLPVVDSAPALEEGPAPTVTGGSSPTVTERASAVRERSDPQIAIVPAEEDRNERADQQVEIMADMQIEDQRGGITPYANLYHYDLPLALEKKYNGLLSHLVV</sequence>
<dbReference type="AlphaFoldDB" id="A0A5N5K532"/>
<evidence type="ECO:0000313" key="5">
    <source>
        <dbReference type="Proteomes" id="UP000326939"/>
    </source>
</evidence>
<keyword evidence="5" id="KW-1185">Reference proteome</keyword>
<evidence type="ECO:0000313" key="4">
    <source>
        <dbReference type="EMBL" id="KAB5524615.1"/>
    </source>
</evidence>
<evidence type="ECO:0000256" key="1">
    <source>
        <dbReference type="ARBA" id="ARBA00010838"/>
    </source>
</evidence>
<dbReference type="InterPro" id="IPR001360">
    <property type="entry name" value="Glyco_hydro_1"/>
</dbReference>
<dbReference type="PANTHER" id="PTHR10353:SF28">
    <property type="entry name" value="BETA-GLUCOSIDASE 44"/>
    <property type="match status" value="1"/>
</dbReference>
<evidence type="ECO:0008006" key="6">
    <source>
        <dbReference type="Google" id="ProtNLM"/>
    </source>
</evidence>
<reference evidence="5" key="1">
    <citation type="journal article" date="2019" name="Gigascience">
        <title>De novo genome assembly of the endangered Acer yangbiense, a plant species with extremely small populations endemic to Yunnan Province, China.</title>
        <authorList>
            <person name="Yang J."/>
            <person name="Wariss H.M."/>
            <person name="Tao L."/>
            <person name="Zhang R."/>
            <person name="Yun Q."/>
            <person name="Hollingsworth P."/>
            <person name="Dao Z."/>
            <person name="Luo G."/>
            <person name="Guo H."/>
            <person name="Ma Y."/>
            <person name="Sun W."/>
        </authorList>
    </citation>
    <scope>NUCLEOTIDE SEQUENCE [LARGE SCALE GENOMIC DNA]</scope>
    <source>
        <strain evidence="5">cv. br00</strain>
    </source>
</reference>
<comment type="similarity">
    <text evidence="1 2">Belongs to the glycosyl hydrolase 1 family.</text>
</comment>
<dbReference type="SUPFAM" id="SSF51445">
    <property type="entry name" value="(Trans)glycosidases"/>
    <property type="match status" value="2"/>
</dbReference>
<accession>A0A5N5K532</accession>
<evidence type="ECO:0000256" key="2">
    <source>
        <dbReference type="RuleBase" id="RU003690"/>
    </source>
</evidence>
<gene>
    <name evidence="4" type="ORF">DKX38_022364</name>
</gene>
<dbReference type="GO" id="GO:0005975">
    <property type="term" value="P:carbohydrate metabolic process"/>
    <property type="evidence" value="ECO:0007669"/>
    <property type="project" value="InterPro"/>
</dbReference>
<name>A0A5N5K532_9ROSI</name>
<dbReference type="GO" id="GO:0008422">
    <property type="term" value="F:beta-glucosidase activity"/>
    <property type="evidence" value="ECO:0007669"/>
    <property type="project" value="TreeGrafter"/>
</dbReference>
<dbReference type="InterPro" id="IPR017853">
    <property type="entry name" value="GH"/>
</dbReference>
<feature type="region of interest" description="Disordered" evidence="3">
    <location>
        <begin position="333"/>
        <end position="360"/>
    </location>
</feature>
<comment type="caution">
    <text evidence="4">The sequence shown here is derived from an EMBL/GenBank/DDBJ whole genome shotgun (WGS) entry which is preliminary data.</text>
</comment>